<protein>
    <recommendedName>
        <fullName evidence="4">Basic proline-rich protein-like</fullName>
    </recommendedName>
</protein>
<feature type="compositionally biased region" description="Basic and acidic residues" evidence="1">
    <location>
        <begin position="127"/>
        <end position="147"/>
    </location>
</feature>
<organism evidence="2 3">
    <name type="scientific">Vulpes vulpes</name>
    <name type="common">Red fox</name>
    <dbReference type="NCBI Taxonomy" id="9627"/>
    <lineage>
        <taxon>Eukaryota</taxon>
        <taxon>Metazoa</taxon>
        <taxon>Chordata</taxon>
        <taxon>Craniata</taxon>
        <taxon>Vertebrata</taxon>
        <taxon>Euteleostomi</taxon>
        <taxon>Mammalia</taxon>
        <taxon>Eutheria</taxon>
        <taxon>Laurasiatheria</taxon>
        <taxon>Carnivora</taxon>
        <taxon>Caniformia</taxon>
        <taxon>Canidae</taxon>
        <taxon>Vulpes</taxon>
    </lineage>
</organism>
<feature type="compositionally biased region" description="Low complexity" evidence="1">
    <location>
        <begin position="207"/>
        <end position="222"/>
    </location>
</feature>
<evidence type="ECO:0000313" key="2">
    <source>
        <dbReference type="Proteomes" id="UP001652641"/>
    </source>
</evidence>
<accession>A0ABM4YHS1</accession>
<feature type="region of interest" description="Disordered" evidence="1">
    <location>
        <begin position="1"/>
        <end position="261"/>
    </location>
</feature>
<name>A0ABM4YHS1_VULVU</name>
<feature type="compositionally biased region" description="Low complexity" evidence="1">
    <location>
        <begin position="16"/>
        <end position="32"/>
    </location>
</feature>
<gene>
    <name evidence="3" type="primary">LOC140595118</name>
</gene>
<feature type="compositionally biased region" description="Basic and acidic residues" evidence="1">
    <location>
        <begin position="308"/>
        <end position="319"/>
    </location>
</feature>
<sequence>MCYKEPSVCKMRRRPPSGLKRPPGGSPGPSSARGREGAHSPGWKAPRPAPAHPRRGLAGHAVIQRRHVRAAAPSLLPPPSPRAWQEKRATWSGNKGPRGPRRSGTRCHPAPGPRRPCGPRPAPRPHGPREGSPDSRLDPDSGKRDSRVPLLAGIPAPRRRDPAPPRTPRAETPAPLPPPQLSAGRPAPASAADATRQPWQRRERGPRAAAAPRPQKAAAAAAGSVLPRDQDAAPRLAPAPRPAAPSLGADSGRALLPLHRPRPAHITWFISEEMEKLMSGASMGSRRKRAGIGPSESAWRPRRGGAGAREDERSVRGGCEEGAAPPRARGDSLARSLALPRRGSRRRDCAEQLWATDLHARPGDTAAAAAARSRRTPSHVTTCAAAVAAAAAAAEASRQLPARTRRPITREHEKAPARGPAPRCRPRPPPSPSWLPSCAAQLGQGKVIPGREARCWGATRPTCRAVVAFPRLAPSPRPLGLCRNWVPPAAFTCSASPYRHNSRR</sequence>
<dbReference type="RefSeq" id="XP_072589840.1">
    <property type="nucleotide sequence ID" value="XM_072733739.1"/>
</dbReference>
<feature type="compositionally biased region" description="Basic residues" evidence="1">
    <location>
        <begin position="52"/>
        <end position="69"/>
    </location>
</feature>
<feature type="region of interest" description="Disordered" evidence="1">
    <location>
        <begin position="279"/>
        <end position="349"/>
    </location>
</feature>
<feature type="region of interest" description="Disordered" evidence="1">
    <location>
        <begin position="396"/>
        <end position="436"/>
    </location>
</feature>
<dbReference type="Proteomes" id="UP001652641">
    <property type="component" value="Chromosome 13"/>
</dbReference>
<dbReference type="GeneID" id="140595118"/>
<evidence type="ECO:0008006" key="4">
    <source>
        <dbReference type="Google" id="ProtNLM"/>
    </source>
</evidence>
<reference evidence="3" key="1">
    <citation type="submission" date="2025-08" db="UniProtKB">
        <authorList>
            <consortium name="RefSeq"/>
        </authorList>
    </citation>
    <scope>IDENTIFICATION</scope>
    <source>
        <tissue evidence="3">Cell line</tissue>
    </source>
</reference>
<feature type="compositionally biased region" description="Pro residues" evidence="1">
    <location>
        <begin position="110"/>
        <end position="125"/>
    </location>
</feature>
<keyword evidence="2" id="KW-1185">Reference proteome</keyword>
<evidence type="ECO:0000313" key="3">
    <source>
        <dbReference type="RefSeq" id="XP_072589840.1"/>
    </source>
</evidence>
<proteinExistence type="predicted"/>
<feature type="compositionally biased region" description="Low complexity" evidence="1">
    <location>
        <begin position="182"/>
        <end position="194"/>
    </location>
</feature>
<evidence type="ECO:0000256" key="1">
    <source>
        <dbReference type="SAM" id="MobiDB-lite"/>
    </source>
</evidence>